<name>A0A6J6KI35_9ZZZZ</name>
<dbReference type="SUPFAM" id="SSF53697">
    <property type="entry name" value="SIS domain"/>
    <property type="match status" value="1"/>
</dbReference>
<dbReference type="GO" id="GO:0097367">
    <property type="term" value="F:carbohydrate derivative binding"/>
    <property type="evidence" value="ECO:0007669"/>
    <property type="project" value="InterPro"/>
</dbReference>
<dbReference type="Gene3D" id="3.40.50.10490">
    <property type="entry name" value="Glucose-6-phosphate isomerase like protein, domain 1"/>
    <property type="match status" value="1"/>
</dbReference>
<reference evidence="4" key="1">
    <citation type="submission" date="2020-05" db="EMBL/GenBank/DDBJ databases">
        <authorList>
            <person name="Chiriac C."/>
            <person name="Salcher M."/>
            <person name="Ghai R."/>
            <person name="Kavagutti S V."/>
        </authorList>
    </citation>
    <scope>NUCLEOTIDE SEQUENCE</scope>
</reference>
<dbReference type="EMBL" id="CAEZWO010000002">
    <property type="protein sequence ID" value="CAB4649182.1"/>
    <property type="molecule type" value="Genomic_DNA"/>
</dbReference>
<dbReference type="GO" id="GO:0006094">
    <property type="term" value="P:gluconeogenesis"/>
    <property type="evidence" value="ECO:0007669"/>
    <property type="project" value="UniProtKB-KW"/>
</dbReference>
<dbReference type="PROSITE" id="PS51463">
    <property type="entry name" value="P_GLUCOSE_ISOMERASE_3"/>
    <property type="match status" value="1"/>
</dbReference>
<evidence type="ECO:0000256" key="1">
    <source>
        <dbReference type="ARBA" id="ARBA00022432"/>
    </source>
</evidence>
<evidence type="ECO:0000256" key="2">
    <source>
        <dbReference type="ARBA" id="ARBA00023152"/>
    </source>
</evidence>
<dbReference type="GO" id="GO:0051156">
    <property type="term" value="P:glucose 6-phosphate metabolic process"/>
    <property type="evidence" value="ECO:0007669"/>
    <property type="project" value="TreeGrafter"/>
</dbReference>
<dbReference type="GO" id="GO:0006096">
    <property type="term" value="P:glycolytic process"/>
    <property type="evidence" value="ECO:0007669"/>
    <property type="project" value="UniProtKB-KW"/>
</dbReference>
<evidence type="ECO:0000256" key="3">
    <source>
        <dbReference type="ARBA" id="ARBA00023235"/>
    </source>
</evidence>
<organism evidence="4">
    <name type="scientific">freshwater metagenome</name>
    <dbReference type="NCBI Taxonomy" id="449393"/>
    <lineage>
        <taxon>unclassified sequences</taxon>
        <taxon>metagenomes</taxon>
        <taxon>ecological metagenomes</taxon>
    </lineage>
</organism>
<gene>
    <name evidence="4" type="ORF">UFOPK2254_00040</name>
    <name evidence="5" type="ORF">UFOPK3241_00037</name>
    <name evidence="6" type="ORF">UFOPK3937_00754</name>
    <name evidence="7" type="ORF">UFOPK4401_00892</name>
</gene>
<dbReference type="GO" id="GO:0048029">
    <property type="term" value="F:monosaccharide binding"/>
    <property type="evidence" value="ECO:0007669"/>
    <property type="project" value="TreeGrafter"/>
</dbReference>
<evidence type="ECO:0000313" key="6">
    <source>
        <dbReference type="EMBL" id="CAB4981401.1"/>
    </source>
</evidence>
<dbReference type="InterPro" id="IPR046348">
    <property type="entry name" value="SIS_dom_sf"/>
</dbReference>
<dbReference type="PANTHER" id="PTHR11469">
    <property type="entry name" value="GLUCOSE-6-PHOSPHATE ISOMERASE"/>
    <property type="match status" value="1"/>
</dbReference>
<sequence length="512" mass="55323">MISMHGDITSRIDHMDSRYQQLVQANERLGRKDATLWGPEAQQEAQIRLNWIDLPSTSRELLPELDALSARYRHCTRVILCGMGGSSLAPEVIAATYNKEIFILDSTDPTYLSHALLGDFSHTVIVVSSKSGGTIETASARALFETHLLALGLVPQEHMVIVTDPGSPLDIDARSRQFIVINADPHVGGRFSALSAFGLVPAALIGIDVSVLLDSAYDALEQLKGEHSPAVGAAYLMAHCSGQYISFSDSQSGMPGLSDWIEQLVAESTGKNQVGRLPVVIEESNAPVSGDALRIAFNGNADLVVEGDLGAQFIFWEWTTALIGVALAIDPYNQPNVTEAKNQTSALLQLWSGKLPVLTCNAHDGSVEIFSKETTVQDTLMAIIDSVSSDGYISVMAYLDRLKDAQLAQIRRVLADKSGRPVTFGWGPRFLHSTGQFHKGGQQNGIFLQITGETENDIAIPGKDFSFHTLIMAQALGDAQALESRGFTVMRLHITNRADGVAEILAASRSIV</sequence>
<protein>
    <submittedName>
        <fullName evidence="4">Unannotated protein</fullName>
    </submittedName>
</protein>
<evidence type="ECO:0000313" key="4">
    <source>
        <dbReference type="EMBL" id="CAB4649182.1"/>
    </source>
</evidence>
<dbReference type="GO" id="GO:0005829">
    <property type="term" value="C:cytosol"/>
    <property type="evidence" value="ECO:0007669"/>
    <property type="project" value="TreeGrafter"/>
</dbReference>
<dbReference type="EMBL" id="CAFBOJ010000074">
    <property type="protein sequence ID" value="CAB4981401.1"/>
    <property type="molecule type" value="Genomic_DNA"/>
</dbReference>
<keyword evidence="1" id="KW-0312">Gluconeogenesis</keyword>
<dbReference type="Pfam" id="PF00342">
    <property type="entry name" value="PGI"/>
    <property type="match status" value="1"/>
</dbReference>
<dbReference type="AlphaFoldDB" id="A0A6J6KI35"/>
<keyword evidence="3" id="KW-0413">Isomerase</keyword>
<dbReference type="PANTHER" id="PTHR11469:SF1">
    <property type="entry name" value="GLUCOSE-6-PHOSPHATE ISOMERASE"/>
    <property type="match status" value="1"/>
</dbReference>
<dbReference type="EMBL" id="CAFAZX010000001">
    <property type="protein sequence ID" value="CAB4839341.1"/>
    <property type="molecule type" value="Genomic_DNA"/>
</dbReference>
<evidence type="ECO:0000313" key="7">
    <source>
        <dbReference type="EMBL" id="CAB5076147.1"/>
    </source>
</evidence>
<proteinExistence type="predicted"/>
<dbReference type="EMBL" id="CAFBRB010000094">
    <property type="protein sequence ID" value="CAB5076147.1"/>
    <property type="molecule type" value="Genomic_DNA"/>
</dbReference>
<dbReference type="InterPro" id="IPR001672">
    <property type="entry name" value="G6P_Isomerase"/>
</dbReference>
<dbReference type="GO" id="GO:0004347">
    <property type="term" value="F:glucose-6-phosphate isomerase activity"/>
    <property type="evidence" value="ECO:0007669"/>
    <property type="project" value="InterPro"/>
</dbReference>
<keyword evidence="2" id="KW-0324">Glycolysis</keyword>
<evidence type="ECO:0000313" key="5">
    <source>
        <dbReference type="EMBL" id="CAB4839341.1"/>
    </source>
</evidence>
<accession>A0A6J6KI35</accession>